<keyword evidence="8" id="KW-0807">Transducer</keyword>
<feature type="domain" description="G-protein coupled receptors family 1 profile" evidence="10">
    <location>
        <begin position="35"/>
        <end position="296"/>
    </location>
</feature>
<feature type="transmembrane region" description="Helical" evidence="9">
    <location>
        <begin position="20"/>
        <end position="44"/>
    </location>
</feature>
<evidence type="ECO:0000256" key="2">
    <source>
        <dbReference type="ARBA" id="ARBA00022475"/>
    </source>
</evidence>
<evidence type="ECO:0000256" key="9">
    <source>
        <dbReference type="SAM" id="Phobius"/>
    </source>
</evidence>
<evidence type="ECO:0000313" key="13">
    <source>
        <dbReference type="Proteomes" id="UP000663832"/>
    </source>
</evidence>
<keyword evidence="2" id="KW-1003">Cell membrane</keyword>
<feature type="transmembrane region" description="Helical" evidence="9">
    <location>
        <begin position="177"/>
        <end position="204"/>
    </location>
</feature>
<comment type="caution">
    <text evidence="11">The sequence shown here is derived from an EMBL/GenBank/DDBJ whole genome shotgun (WGS) entry which is preliminary data.</text>
</comment>
<evidence type="ECO:0000256" key="8">
    <source>
        <dbReference type="ARBA" id="ARBA00023224"/>
    </source>
</evidence>
<reference evidence="11" key="1">
    <citation type="submission" date="2021-02" db="EMBL/GenBank/DDBJ databases">
        <authorList>
            <person name="Nowell W R."/>
        </authorList>
    </citation>
    <scope>NUCLEOTIDE SEQUENCE</scope>
</reference>
<keyword evidence="3 9" id="KW-0812">Transmembrane</keyword>
<dbReference type="GO" id="GO:0043005">
    <property type="term" value="C:neuron projection"/>
    <property type="evidence" value="ECO:0007669"/>
    <property type="project" value="TreeGrafter"/>
</dbReference>
<dbReference type="SUPFAM" id="SSF81321">
    <property type="entry name" value="Family A G protein-coupled receptor-like"/>
    <property type="match status" value="1"/>
</dbReference>
<proteinExistence type="predicted"/>
<evidence type="ECO:0000313" key="12">
    <source>
        <dbReference type="EMBL" id="CAF1285387.1"/>
    </source>
</evidence>
<feature type="transmembrane region" description="Helical" evidence="9">
    <location>
        <begin position="95"/>
        <end position="116"/>
    </location>
</feature>
<keyword evidence="7" id="KW-0675">Receptor</keyword>
<dbReference type="PANTHER" id="PTHR24229">
    <property type="entry name" value="NEUROPEPTIDES RECEPTOR"/>
    <property type="match status" value="1"/>
</dbReference>
<evidence type="ECO:0000313" key="14">
    <source>
        <dbReference type="Proteomes" id="UP000663877"/>
    </source>
</evidence>
<dbReference type="Gene3D" id="1.20.1070.10">
    <property type="entry name" value="Rhodopsin 7-helix transmembrane proteins"/>
    <property type="match status" value="1"/>
</dbReference>
<feature type="transmembrane region" description="Helical" evidence="9">
    <location>
        <begin position="136"/>
        <end position="157"/>
    </location>
</feature>
<dbReference type="GO" id="GO:0005886">
    <property type="term" value="C:plasma membrane"/>
    <property type="evidence" value="ECO:0007669"/>
    <property type="project" value="UniProtKB-SubCell"/>
</dbReference>
<dbReference type="PANTHER" id="PTHR24229:SF96">
    <property type="entry name" value="G-PROTEIN COUPLED RECEPTORS FAMILY 1 PROFILE DOMAIN-CONTAINING PROTEIN"/>
    <property type="match status" value="1"/>
</dbReference>
<dbReference type="Proteomes" id="UP000663877">
    <property type="component" value="Unassembled WGS sequence"/>
</dbReference>
<evidence type="ECO:0000256" key="4">
    <source>
        <dbReference type="ARBA" id="ARBA00022989"/>
    </source>
</evidence>
<gene>
    <name evidence="11" type="ORF">BJG266_LOCUS20751</name>
    <name evidence="12" type="ORF">QVE165_LOCUS30383</name>
</gene>
<accession>A0A814NCZ4</accession>
<evidence type="ECO:0000313" key="11">
    <source>
        <dbReference type="EMBL" id="CAF1089958.1"/>
    </source>
</evidence>
<keyword evidence="5" id="KW-0297">G-protein coupled receptor</keyword>
<evidence type="ECO:0000256" key="1">
    <source>
        <dbReference type="ARBA" id="ARBA00004651"/>
    </source>
</evidence>
<protein>
    <recommendedName>
        <fullName evidence="10">G-protein coupled receptors family 1 profile domain-containing protein</fullName>
    </recommendedName>
</protein>
<evidence type="ECO:0000256" key="3">
    <source>
        <dbReference type="ARBA" id="ARBA00022692"/>
    </source>
</evidence>
<evidence type="ECO:0000256" key="5">
    <source>
        <dbReference type="ARBA" id="ARBA00023040"/>
    </source>
</evidence>
<keyword evidence="4 9" id="KW-1133">Transmembrane helix</keyword>
<keyword evidence="6 9" id="KW-0472">Membrane</keyword>
<dbReference type="EMBL" id="CAJNOI010000119">
    <property type="protein sequence ID" value="CAF1089958.1"/>
    <property type="molecule type" value="Genomic_DNA"/>
</dbReference>
<evidence type="ECO:0000256" key="7">
    <source>
        <dbReference type="ARBA" id="ARBA00023170"/>
    </source>
</evidence>
<dbReference type="Proteomes" id="UP000663832">
    <property type="component" value="Unassembled WGS sequence"/>
</dbReference>
<dbReference type="EMBL" id="CAJNOM010000251">
    <property type="protein sequence ID" value="CAF1285387.1"/>
    <property type="molecule type" value="Genomic_DNA"/>
</dbReference>
<comment type="subcellular location">
    <subcellularLocation>
        <location evidence="1">Cell membrane</location>
        <topology evidence="1">Multi-pass membrane protein</topology>
    </subcellularLocation>
</comment>
<organism evidence="11 14">
    <name type="scientific">Adineta steineri</name>
    <dbReference type="NCBI Taxonomy" id="433720"/>
    <lineage>
        <taxon>Eukaryota</taxon>
        <taxon>Metazoa</taxon>
        <taxon>Spiralia</taxon>
        <taxon>Gnathifera</taxon>
        <taxon>Rotifera</taxon>
        <taxon>Eurotatoria</taxon>
        <taxon>Bdelloidea</taxon>
        <taxon>Adinetida</taxon>
        <taxon>Adinetidae</taxon>
        <taxon>Adineta</taxon>
    </lineage>
</organism>
<feature type="transmembrane region" description="Helical" evidence="9">
    <location>
        <begin position="56"/>
        <end position="83"/>
    </location>
</feature>
<sequence>MSSTANSYYYELLTIIPIYLSRYVSSVLYIVGNIGNLLTISLFLQKSWRKNVCVFYFLVCLLSNTIYINSSVIGSIFTIGFNIDLTISSVVLCKLYVYISYLCSAFFPIILILASIDRLLISSQNVDTRLYSSKRLAYFSISIAIFICVVFYFHVLIKFNIQEIYPGVFICYYDLSKFYLAFSTYSDIILIVIISFVLVILSVLSFKNVRHIQTVPRQERRQIRTMNKKDFQLLRCLYIHNIMFIICSILTLINIGYGTAIKYQTVTPFEQAIQTFLTLLSIFVHSIPFCTSFIIFISMSRAFRLELKRFFYRIYGKHFPTMRDENNHQQVSSRKNIELRRVVSTIVA</sequence>
<dbReference type="GO" id="GO:0042277">
    <property type="term" value="F:peptide binding"/>
    <property type="evidence" value="ECO:0007669"/>
    <property type="project" value="TreeGrafter"/>
</dbReference>
<feature type="transmembrane region" description="Helical" evidence="9">
    <location>
        <begin position="277"/>
        <end position="299"/>
    </location>
</feature>
<dbReference type="GO" id="GO:0004930">
    <property type="term" value="F:G protein-coupled receptor activity"/>
    <property type="evidence" value="ECO:0007669"/>
    <property type="project" value="UniProtKB-KW"/>
</dbReference>
<evidence type="ECO:0000259" key="10">
    <source>
        <dbReference type="PROSITE" id="PS50262"/>
    </source>
</evidence>
<evidence type="ECO:0000256" key="6">
    <source>
        <dbReference type="ARBA" id="ARBA00023136"/>
    </source>
</evidence>
<name>A0A814NCZ4_9BILA</name>
<dbReference type="PROSITE" id="PS50262">
    <property type="entry name" value="G_PROTEIN_RECEP_F1_2"/>
    <property type="match status" value="1"/>
</dbReference>
<feature type="transmembrane region" description="Helical" evidence="9">
    <location>
        <begin position="236"/>
        <end position="257"/>
    </location>
</feature>
<dbReference type="AlphaFoldDB" id="A0A814NCZ4"/>
<keyword evidence="13" id="KW-1185">Reference proteome</keyword>
<dbReference type="InterPro" id="IPR017452">
    <property type="entry name" value="GPCR_Rhodpsn_7TM"/>
</dbReference>